<dbReference type="InterPro" id="IPR050547">
    <property type="entry name" value="DEAD_box_RNA_helicases"/>
</dbReference>
<dbReference type="Pfam" id="PF18395">
    <property type="entry name" value="Cas3_C"/>
    <property type="match status" value="1"/>
</dbReference>
<dbReference type="Pfam" id="PF00270">
    <property type="entry name" value="DEAD"/>
    <property type="match status" value="1"/>
</dbReference>
<keyword evidence="13" id="KW-1185">Reference proteome</keyword>
<evidence type="ECO:0000256" key="1">
    <source>
        <dbReference type="ARBA" id="ARBA00006847"/>
    </source>
</evidence>
<comment type="similarity">
    <text evidence="2">In the central section; belongs to the CRISPR-associated helicase Cas3 family.</text>
</comment>
<keyword evidence="9" id="KW-0051">Antiviral defense</keyword>
<accession>A0AAC8UXV7</accession>
<keyword evidence="7" id="KW-0347">Helicase</keyword>
<dbReference type="Pfam" id="PF18019">
    <property type="entry name" value="Cas3_HD"/>
    <property type="match status" value="1"/>
</dbReference>
<dbReference type="InterPro" id="IPR001650">
    <property type="entry name" value="Helicase_C-like"/>
</dbReference>
<dbReference type="InterPro" id="IPR027417">
    <property type="entry name" value="P-loop_NTPase"/>
</dbReference>
<dbReference type="InterPro" id="IPR006474">
    <property type="entry name" value="Helicase_Cas3_CRISPR-ass_core"/>
</dbReference>
<dbReference type="Pfam" id="PF22590">
    <property type="entry name" value="Cas3-like_C_2"/>
    <property type="match status" value="1"/>
</dbReference>
<evidence type="ECO:0000313" key="13">
    <source>
        <dbReference type="Proteomes" id="UP000036000"/>
    </source>
</evidence>
<dbReference type="InterPro" id="IPR054712">
    <property type="entry name" value="Cas3-like_dom"/>
</dbReference>
<evidence type="ECO:0000256" key="7">
    <source>
        <dbReference type="ARBA" id="ARBA00022806"/>
    </source>
</evidence>
<evidence type="ECO:0000259" key="11">
    <source>
        <dbReference type="PROSITE" id="PS51643"/>
    </source>
</evidence>
<evidence type="ECO:0000256" key="2">
    <source>
        <dbReference type="ARBA" id="ARBA00009046"/>
    </source>
</evidence>
<dbReference type="GO" id="GO:0003724">
    <property type="term" value="F:RNA helicase activity"/>
    <property type="evidence" value="ECO:0007669"/>
    <property type="project" value="TreeGrafter"/>
</dbReference>
<evidence type="ECO:0000256" key="3">
    <source>
        <dbReference type="ARBA" id="ARBA00022722"/>
    </source>
</evidence>
<dbReference type="GO" id="GO:0005524">
    <property type="term" value="F:ATP binding"/>
    <property type="evidence" value="ECO:0007669"/>
    <property type="project" value="UniProtKB-KW"/>
</dbReference>
<dbReference type="InterPro" id="IPR011545">
    <property type="entry name" value="DEAD/DEAH_box_helicase_dom"/>
</dbReference>
<dbReference type="KEGG" id="lko:ABN16_13125"/>
<gene>
    <name evidence="12" type="ORF">ABN16_13125</name>
</gene>
<dbReference type="InterPro" id="IPR038257">
    <property type="entry name" value="CRISPR-assoc_Cas3_HD_sf"/>
</dbReference>
<dbReference type="AlphaFoldDB" id="A0AAC8UXV7"/>
<dbReference type="PROSITE" id="PS51643">
    <property type="entry name" value="HD_CAS3"/>
    <property type="match status" value="1"/>
</dbReference>
<dbReference type="InterPro" id="IPR041372">
    <property type="entry name" value="Cas3_C"/>
</dbReference>
<reference evidence="12 13" key="1">
    <citation type="submission" date="2015-07" db="EMBL/GenBank/DDBJ databases">
        <title>Lactobacillus korensis/26-25/ whole genome sequencing.</title>
        <authorList>
            <person name="Kim M.K."/>
            <person name="Im W.-T."/>
            <person name="Srinivasan S."/>
            <person name="Lee J.-J."/>
        </authorList>
    </citation>
    <scope>NUCLEOTIDE SEQUENCE [LARGE SCALE GENOMIC DNA]</scope>
    <source>
        <strain evidence="12 13">26-25</strain>
    </source>
</reference>
<dbReference type="NCBIfam" id="TIGR01587">
    <property type="entry name" value="cas3_core"/>
    <property type="match status" value="1"/>
</dbReference>
<comment type="similarity">
    <text evidence="1">In the N-terminal section; belongs to the CRISPR-associated nuclease Cas3-HD family.</text>
</comment>
<dbReference type="Proteomes" id="UP000036000">
    <property type="component" value="Chromosome"/>
</dbReference>
<keyword evidence="4" id="KW-0479">Metal-binding</keyword>
<dbReference type="EMBL" id="CP012033">
    <property type="protein sequence ID" value="AKP65859.1"/>
    <property type="molecule type" value="Genomic_DNA"/>
</dbReference>
<evidence type="ECO:0000256" key="6">
    <source>
        <dbReference type="ARBA" id="ARBA00022801"/>
    </source>
</evidence>
<keyword evidence="8" id="KW-0067">ATP-binding</keyword>
<dbReference type="InterPro" id="IPR014001">
    <property type="entry name" value="Helicase_ATP-bd"/>
</dbReference>
<evidence type="ECO:0000256" key="8">
    <source>
        <dbReference type="ARBA" id="ARBA00022840"/>
    </source>
</evidence>
<dbReference type="Gene3D" id="1.10.3210.30">
    <property type="match status" value="1"/>
</dbReference>
<dbReference type="SMART" id="SM00487">
    <property type="entry name" value="DEXDc"/>
    <property type="match status" value="1"/>
</dbReference>
<evidence type="ECO:0000256" key="4">
    <source>
        <dbReference type="ARBA" id="ARBA00022723"/>
    </source>
</evidence>
<dbReference type="PANTHER" id="PTHR47963">
    <property type="entry name" value="DEAD-BOX ATP-DEPENDENT RNA HELICASE 47, MITOCHONDRIAL"/>
    <property type="match status" value="1"/>
</dbReference>
<dbReference type="PROSITE" id="PS51192">
    <property type="entry name" value="HELICASE_ATP_BIND_1"/>
    <property type="match status" value="1"/>
</dbReference>
<keyword evidence="5" id="KW-0547">Nucleotide-binding</keyword>
<dbReference type="GO" id="GO:0051607">
    <property type="term" value="P:defense response to virus"/>
    <property type="evidence" value="ECO:0007669"/>
    <property type="project" value="UniProtKB-KW"/>
</dbReference>
<dbReference type="PANTHER" id="PTHR47963:SF9">
    <property type="entry name" value="CRISPR-ASSOCIATED ENDONUCLEASE_HELICASE CAS3"/>
    <property type="match status" value="1"/>
</dbReference>
<protein>
    <submittedName>
        <fullName evidence="12">CRISPR-associated protein</fullName>
    </submittedName>
</protein>
<dbReference type="NCBIfam" id="TIGR01596">
    <property type="entry name" value="cas3_HD"/>
    <property type="match status" value="1"/>
</dbReference>
<evidence type="ECO:0000256" key="9">
    <source>
        <dbReference type="ARBA" id="ARBA00023118"/>
    </source>
</evidence>
<dbReference type="CDD" id="cd09641">
    <property type="entry name" value="Cas3''_I"/>
    <property type="match status" value="1"/>
</dbReference>
<organism evidence="12 13">
    <name type="scientific">Levilactobacillus koreensis</name>
    <dbReference type="NCBI Taxonomy" id="637971"/>
    <lineage>
        <taxon>Bacteria</taxon>
        <taxon>Bacillati</taxon>
        <taxon>Bacillota</taxon>
        <taxon>Bacilli</taxon>
        <taxon>Lactobacillales</taxon>
        <taxon>Lactobacillaceae</taxon>
        <taxon>Levilactobacillus</taxon>
    </lineage>
</organism>
<dbReference type="RefSeq" id="WP_048736144.1">
    <property type="nucleotide sequence ID" value="NZ_CP012033.1"/>
</dbReference>
<keyword evidence="6" id="KW-0378">Hydrolase</keyword>
<sequence>MAVEISKRAAALWAKKQSEDGQQAWLPLIVHLLDTQNVINYLFNQWLSLGQRQLLQGTLSATEVHNLVKFVGFSHDIGKATAAFQGKKSYDRDSSLDDYLKSKLVRAGFADFDHLDLASPKESPHALAGEAILEGFDVPNSIGAIIGGHHGKPASCPPDEQIDTYTANYYQSDNKPEIQAPWKDVQKELFEYGLTSSGYQKVEEIPDITQPQAVILEGLLIMADWLASSEYLNNDKQTPLFPLIPLDHSWPEDSIKKRYQKAMIAWDVGGEWNPQHVDLTDPKQNPYQVRWGFEPRPVQRVMTQAIGEALDPGVVIIEAPMGIGKTEIALLAAEQLAHITGRDGLFMGLPTQATTNAMFDRVDDWLGFLAKQQTENLQIRLMHGKSQFNHKYQALPNATNIYDTDDGLGKVVVNSWFSGKKSILTKFTVGTIDNLLLLGLKQKHLFLRHLGFSGKVVVIDEVHAYDAYMNQYLYKALRWLGAYHVPIIILSATLPKNKRNLLLEAYLKGKYGLKYELEAPKDWEDTQAYPLLSLLDGHQLKQVTSFPGQSDQQPTKLQVQRLNVSDEDLVAHVTDQISGGGVAGIIVNTVRRAQALAEKMPADIKLMVLHSAFLATDRVAQEDKLQAAIGKHGQRPDKLIVIGTQVLEQSLDIDFDVMYTDIAPMDLILQRAGRLHRHQIDRPEALKTPKVFVMGIEGPNTYESGSANVYNQYLLMKTDHFLKDTINLPDDISPLVQRVYDPSTDCEVPGIDAARVEFDNVLKAEKRKAHVFQVANPKTKLGATIHDWLGRNLGNVDQDEQKASAAVRDIRESLEVILVQHTNEGNFLLDGRRLSDVSSQDIAQQVIRLPVAVTPRIDQAIDALEKLTSRYFLGWQSDVWLKGALALPLDENLAVTFAGWRLTYSSKFGLKYVKEGDTGGQQKV</sequence>
<dbReference type="SMART" id="SM00490">
    <property type="entry name" value="HELICc"/>
    <property type="match status" value="1"/>
</dbReference>
<keyword evidence="3" id="KW-0540">Nuclease</keyword>
<feature type="domain" description="Helicase ATP-binding" evidence="10">
    <location>
        <begin position="306"/>
        <end position="512"/>
    </location>
</feature>
<dbReference type="InterPro" id="IPR006483">
    <property type="entry name" value="CRISPR-assoc_Cas3_HD"/>
</dbReference>
<proteinExistence type="inferred from homology"/>
<dbReference type="GO" id="GO:0003723">
    <property type="term" value="F:RNA binding"/>
    <property type="evidence" value="ECO:0007669"/>
    <property type="project" value="TreeGrafter"/>
</dbReference>
<dbReference type="GO" id="GO:0004518">
    <property type="term" value="F:nuclease activity"/>
    <property type="evidence" value="ECO:0007669"/>
    <property type="project" value="UniProtKB-KW"/>
</dbReference>
<evidence type="ECO:0000259" key="10">
    <source>
        <dbReference type="PROSITE" id="PS51192"/>
    </source>
</evidence>
<dbReference type="Gene3D" id="3.40.50.300">
    <property type="entry name" value="P-loop containing nucleotide triphosphate hydrolases"/>
    <property type="match status" value="2"/>
</dbReference>
<evidence type="ECO:0000313" key="12">
    <source>
        <dbReference type="EMBL" id="AKP65859.1"/>
    </source>
</evidence>
<dbReference type="SUPFAM" id="SSF52540">
    <property type="entry name" value="P-loop containing nucleoside triphosphate hydrolases"/>
    <property type="match status" value="1"/>
</dbReference>
<evidence type="ECO:0000256" key="5">
    <source>
        <dbReference type="ARBA" id="ARBA00022741"/>
    </source>
</evidence>
<dbReference type="GO" id="GO:0046872">
    <property type="term" value="F:metal ion binding"/>
    <property type="evidence" value="ECO:0007669"/>
    <property type="project" value="UniProtKB-KW"/>
</dbReference>
<feature type="domain" description="HD Cas3-type" evidence="11">
    <location>
        <begin position="21"/>
        <end position="226"/>
    </location>
</feature>
<name>A0AAC8UXV7_9LACO</name>
<dbReference type="GO" id="GO:0016787">
    <property type="term" value="F:hydrolase activity"/>
    <property type="evidence" value="ECO:0007669"/>
    <property type="project" value="UniProtKB-KW"/>
</dbReference>